<keyword evidence="3" id="KW-0732">Signal</keyword>
<evidence type="ECO:0000256" key="2">
    <source>
        <dbReference type="ARBA" id="ARBA00022448"/>
    </source>
</evidence>
<dbReference type="GO" id="GO:1904680">
    <property type="term" value="F:peptide transmembrane transporter activity"/>
    <property type="evidence" value="ECO:0007669"/>
    <property type="project" value="TreeGrafter"/>
</dbReference>
<accession>A0A1Q4V8P0</accession>
<reference evidence="6 7" key="1">
    <citation type="submission" date="2015-06" db="EMBL/GenBank/DDBJ databases">
        <title>Cloning and characterization of the uncialamcin biosynthetic gene cluster.</title>
        <authorList>
            <person name="Yan X."/>
            <person name="Huang T."/>
            <person name="Ge H."/>
            <person name="Shen B."/>
        </authorList>
    </citation>
    <scope>NUCLEOTIDE SEQUENCE [LARGE SCALE GENOMIC DNA]</scope>
    <source>
        <strain evidence="6 7">DCA2648</strain>
    </source>
</reference>
<evidence type="ECO:0000256" key="4">
    <source>
        <dbReference type="SAM" id="MobiDB-lite"/>
    </source>
</evidence>
<dbReference type="InterPro" id="IPR000914">
    <property type="entry name" value="SBP_5_dom"/>
</dbReference>
<dbReference type="PANTHER" id="PTHR30290">
    <property type="entry name" value="PERIPLASMIC BINDING COMPONENT OF ABC TRANSPORTER"/>
    <property type="match status" value="1"/>
</dbReference>
<dbReference type="GO" id="GO:0015833">
    <property type="term" value="P:peptide transport"/>
    <property type="evidence" value="ECO:0007669"/>
    <property type="project" value="TreeGrafter"/>
</dbReference>
<comment type="caution">
    <text evidence="6">The sequence shown here is derived from an EMBL/GenBank/DDBJ whole genome shotgun (WGS) entry which is preliminary data.</text>
</comment>
<name>A0A1Q4V8P0_9ACTN</name>
<evidence type="ECO:0000313" key="6">
    <source>
        <dbReference type="EMBL" id="OKH94213.1"/>
    </source>
</evidence>
<feature type="region of interest" description="Disordered" evidence="4">
    <location>
        <begin position="1"/>
        <end position="24"/>
    </location>
</feature>
<evidence type="ECO:0000256" key="3">
    <source>
        <dbReference type="ARBA" id="ARBA00022729"/>
    </source>
</evidence>
<dbReference type="Pfam" id="PF00496">
    <property type="entry name" value="SBP_bac_5"/>
    <property type="match status" value="1"/>
</dbReference>
<dbReference type="SUPFAM" id="SSF53850">
    <property type="entry name" value="Periplasmic binding protein-like II"/>
    <property type="match status" value="1"/>
</dbReference>
<dbReference type="Gene3D" id="3.10.105.10">
    <property type="entry name" value="Dipeptide-binding Protein, Domain 3"/>
    <property type="match status" value="1"/>
</dbReference>
<proteinExistence type="inferred from homology"/>
<evidence type="ECO:0000313" key="7">
    <source>
        <dbReference type="Proteomes" id="UP000186455"/>
    </source>
</evidence>
<feature type="domain" description="Solute-binding protein family 5" evidence="5">
    <location>
        <begin position="101"/>
        <end position="434"/>
    </location>
</feature>
<dbReference type="AlphaFoldDB" id="A0A1Q4V8P0"/>
<keyword evidence="2" id="KW-0813">Transport</keyword>
<dbReference type="InterPro" id="IPR030678">
    <property type="entry name" value="Peptide/Ni-bd"/>
</dbReference>
<comment type="similarity">
    <text evidence="1">Belongs to the bacterial solute-binding protein 5 family.</text>
</comment>
<gene>
    <name evidence="6" type="ORF">AB852_16625</name>
</gene>
<protein>
    <recommendedName>
        <fullName evidence="5">Solute-binding protein family 5 domain-containing protein</fullName>
    </recommendedName>
</protein>
<evidence type="ECO:0000256" key="1">
    <source>
        <dbReference type="ARBA" id="ARBA00005695"/>
    </source>
</evidence>
<dbReference type="Gene3D" id="3.40.190.10">
    <property type="entry name" value="Periplasmic binding protein-like II"/>
    <property type="match status" value="1"/>
</dbReference>
<dbReference type="GO" id="GO:0042597">
    <property type="term" value="C:periplasmic space"/>
    <property type="evidence" value="ECO:0007669"/>
    <property type="project" value="UniProtKB-ARBA"/>
</dbReference>
<dbReference type="RefSeq" id="WP_073788960.1">
    <property type="nucleotide sequence ID" value="NZ_CP109290.1"/>
</dbReference>
<dbReference type="GO" id="GO:0043190">
    <property type="term" value="C:ATP-binding cassette (ABC) transporter complex"/>
    <property type="evidence" value="ECO:0007669"/>
    <property type="project" value="InterPro"/>
</dbReference>
<feature type="compositionally biased region" description="Low complexity" evidence="4">
    <location>
        <begin position="15"/>
        <end position="24"/>
    </location>
</feature>
<dbReference type="STRING" id="1048205.AB852_16625"/>
<dbReference type="Proteomes" id="UP000186455">
    <property type="component" value="Unassembled WGS sequence"/>
</dbReference>
<dbReference type="CDD" id="cd00995">
    <property type="entry name" value="PBP2_NikA_DppA_OppA_like"/>
    <property type="match status" value="1"/>
</dbReference>
<sequence>MTVNERSTSRRRAGSARTRTPGVRSGGALLATALAVTLTACGGTKDSAGAPKTSGDGPSGTLRVGTNQQFDDWDTVNKQNSTFSSLVYEPLMSVAPDGFTLKPQLATSWKETPERIELTLRSGVVFHDGTPFDAAAVVKNLERVKSSPSQYRSQLDAVKTITAVDATHVRIDLKQAAPSLINNLARLGMFMVSPKALADGTWKTKPAGTGPWAFDAAKTTKGLRTAVKAFDKYYDKKSVGPANVEITQINDPDSLYNALRAGQLDVVWTTPPLASRADKEGLKSTWFPSVLWHLQMYDTEGVFKDKKYRQAICHAMNPQDYIDAALGGKGKTHLQRIPEGQPGYDAALGGYPFDLAKAKKLLSEAGSAPKSFTLISYDTQRTIAELFRSQMEKIGIEVELELPNFPQFLSTYQNGKYPASILSDGSRSGAYDYYNRKFAPTAPGNPLKAQYPELTAAAEEGLAAKTPDARETAWKKMSKIVNDEALDCGYFDYSGFWAYNPKKVDNIVSTTNDVAVFRYKDAKIVG</sequence>
<evidence type="ECO:0000259" key="5">
    <source>
        <dbReference type="Pfam" id="PF00496"/>
    </source>
</evidence>
<dbReference type="PIRSF" id="PIRSF002741">
    <property type="entry name" value="MppA"/>
    <property type="match status" value="1"/>
</dbReference>
<organism evidence="6 7">
    <name type="scientific">Streptomyces uncialis</name>
    <dbReference type="NCBI Taxonomy" id="1048205"/>
    <lineage>
        <taxon>Bacteria</taxon>
        <taxon>Bacillati</taxon>
        <taxon>Actinomycetota</taxon>
        <taxon>Actinomycetes</taxon>
        <taxon>Kitasatosporales</taxon>
        <taxon>Streptomycetaceae</taxon>
        <taxon>Streptomyces</taxon>
    </lineage>
</organism>
<dbReference type="InterPro" id="IPR039424">
    <property type="entry name" value="SBP_5"/>
</dbReference>
<dbReference type="EMBL" id="LFBV01000003">
    <property type="protein sequence ID" value="OKH94213.1"/>
    <property type="molecule type" value="Genomic_DNA"/>
</dbReference>
<dbReference type="PANTHER" id="PTHR30290:SF9">
    <property type="entry name" value="OLIGOPEPTIDE-BINDING PROTEIN APPA"/>
    <property type="match status" value="1"/>
</dbReference>
<keyword evidence="7" id="KW-1185">Reference proteome</keyword>